<dbReference type="GO" id="GO:0005506">
    <property type="term" value="F:iron ion binding"/>
    <property type="evidence" value="ECO:0007669"/>
    <property type="project" value="InterPro"/>
</dbReference>
<evidence type="ECO:0000256" key="1">
    <source>
        <dbReference type="SAM" id="SignalP"/>
    </source>
</evidence>
<dbReference type="SUPFAM" id="SSF47175">
    <property type="entry name" value="Cytochromes"/>
    <property type="match status" value="1"/>
</dbReference>
<proteinExistence type="predicted"/>
<dbReference type="InterPro" id="IPR010980">
    <property type="entry name" value="Cyt_c/b562"/>
</dbReference>
<dbReference type="GO" id="GO:0022900">
    <property type="term" value="P:electron transport chain"/>
    <property type="evidence" value="ECO:0007669"/>
    <property type="project" value="InterPro"/>
</dbReference>
<dbReference type="InterPro" id="IPR002321">
    <property type="entry name" value="Cyt_c_II"/>
</dbReference>
<dbReference type="Gene3D" id="1.20.120.10">
    <property type="entry name" value="Cytochrome c/b562"/>
    <property type="match status" value="1"/>
</dbReference>
<dbReference type="AlphaFoldDB" id="A0A1A8XPU7"/>
<keyword evidence="3" id="KW-1185">Reference proteome</keyword>
<dbReference type="GO" id="GO:0020037">
    <property type="term" value="F:heme binding"/>
    <property type="evidence" value="ECO:0007669"/>
    <property type="project" value="InterPro"/>
</dbReference>
<dbReference type="Pfam" id="PF01322">
    <property type="entry name" value="Cytochrom_C_2"/>
    <property type="match status" value="1"/>
</dbReference>
<feature type="chain" id="PRO_5008381668" description="Cytochrome c" evidence="1">
    <location>
        <begin position="25"/>
        <end position="149"/>
    </location>
</feature>
<protein>
    <recommendedName>
        <fullName evidence="4">Cytochrome c</fullName>
    </recommendedName>
</protein>
<evidence type="ECO:0008006" key="4">
    <source>
        <dbReference type="Google" id="ProtNLM"/>
    </source>
</evidence>
<gene>
    <name evidence="2" type="ORF">PROAA_210048</name>
</gene>
<dbReference type="EMBL" id="FLQY01000124">
    <property type="protein sequence ID" value="SBT07175.1"/>
    <property type="molecule type" value="Genomic_DNA"/>
</dbReference>
<reference evidence="2 3" key="1">
    <citation type="submission" date="2016-06" db="EMBL/GenBank/DDBJ databases">
        <authorList>
            <person name="Kjaerup R.B."/>
            <person name="Dalgaard T.S."/>
            <person name="Juul-Madsen H.R."/>
        </authorList>
    </citation>
    <scope>NUCLEOTIDE SEQUENCE [LARGE SCALE GENOMIC DNA]</scope>
    <source>
        <strain evidence="2">2</strain>
    </source>
</reference>
<evidence type="ECO:0000313" key="3">
    <source>
        <dbReference type="Proteomes" id="UP000199600"/>
    </source>
</evidence>
<sequence length="149" mass="15953">MKTQLALPTLLLTFAAMWSAPIHAAEADGRQLVEMPPEARAELRAEMLDFQTALHLIVGALAEQQFATAAEIGETKMGISAMGRHRNAAPNARPGMFMPNDMHAIARSMHTASSDFAKTAKSGDTSKALSSLSAVTGTCVACHRSYRIQ</sequence>
<organism evidence="2 3">
    <name type="scientific">Candidatus Propionivibrio aalborgensis</name>
    <dbReference type="NCBI Taxonomy" id="1860101"/>
    <lineage>
        <taxon>Bacteria</taxon>
        <taxon>Pseudomonadati</taxon>
        <taxon>Pseudomonadota</taxon>
        <taxon>Betaproteobacteria</taxon>
        <taxon>Rhodocyclales</taxon>
        <taxon>Rhodocyclaceae</taxon>
        <taxon>Propionivibrio</taxon>
    </lineage>
</organism>
<dbReference type="PROSITE" id="PS51009">
    <property type="entry name" value="CYTCII"/>
    <property type="match status" value="1"/>
</dbReference>
<evidence type="ECO:0000313" key="2">
    <source>
        <dbReference type="EMBL" id="SBT07175.1"/>
    </source>
</evidence>
<dbReference type="RefSeq" id="WP_186410775.1">
    <property type="nucleotide sequence ID" value="NZ_FLQY01000124.1"/>
</dbReference>
<feature type="signal peptide" evidence="1">
    <location>
        <begin position="1"/>
        <end position="24"/>
    </location>
</feature>
<keyword evidence="1" id="KW-0732">Signal</keyword>
<name>A0A1A8XPU7_9RHOO</name>
<dbReference type="GO" id="GO:0009055">
    <property type="term" value="F:electron transfer activity"/>
    <property type="evidence" value="ECO:0007669"/>
    <property type="project" value="InterPro"/>
</dbReference>
<dbReference type="Proteomes" id="UP000199600">
    <property type="component" value="Unassembled WGS sequence"/>
</dbReference>
<accession>A0A1A8XPU7</accession>